<keyword evidence="4" id="KW-0238">DNA-binding</keyword>
<sequence length="362" mass="40703">MGHRCCSKQKVKRGLWSPEEDDKLIRHITTHGHGSWSAVPKLAGLQRCGKSCRLRWINYLRPELKKGSFTQEEEQIIIDVHRILGNRWAQIAKHLPGRTDNEVKNFWNSCIKKKLMSQGLDPQTHNLMSSSHHEIKAPKNKNITSFVVSHNHNHIKQSISSSIFSVNSHETITNNSSIISHPPNNSILTVPNSQTTAISTFNNQYQNPSSSNSACSSTSTIVTSTSGAAWNLKAQNPSQNDHITPNITSPYISSFSASGNVQDLSRSGLWDEFGILGSSFDPSEVLPRIISEGQQQSLQGQNHDHDHRTLQDHEKEKIWEMEIDKVGNYSNFDHGFMESTLNISGVMCQDLSSMEYDLAWNY</sequence>
<dbReference type="PANTHER" id="PTHR47997:SF40">
    <property type="entry name" value="TRANSCRIPTION FACTOR MYB26-LIKE"/>
    <property type="match status" value="1"/>
</dbReference>
<evidence type="ECO:0000259" key="7">
    <source>
        <dbReference type="PROSITE" id="PS50090"/>
    </source>
</evidence>
<feature type="domain" description="Myb-like" evidence="7">
    <location>
        <begin position="8"/>
        <end position="60"/>
    </location>
</feature>
<evidence type="ECO:0000256" key="1">
    <source>
        <dbReference type="ARBA" id="ARBA00004123"/>
    </source>
</evidence>
<gene>
    <name evidence="9" type="primary">TorMYB56</name>
    <name evidence="9" type="ORF">TorRG33x02_279550</name>
</gene>
<protein>
    <submittedName>
        <fullName evidence="9">MYB transcription factor</fullName>
    </submittedName>
</protein>
<evidence type="ECO:0000313" key="9">
    <source>
        <dbReference type="EMBL" id="PON62302.1"/>
    </source>
</evidence>
<feature type="domain" description="HTH myb-type" evidence="8">
    <location>
        <begin position="8"/>
        <end position="60"/>
    </location>
</feature>
<dbReference type="Gene3D" id="1.10.10.60">
    <property type="entry name" value="Homeodomain-like"/>
    <property type="match status" value="2"/>
</dbReference>
<organism evidence="9 10">
    <name type="scientific">Trema orientale</name>
    <name type="common">Charcoal tree</name>
    <name type="synonym">Celtis orientalis</name>
    <dbReference type="NCBI Taxonomy" id="63057"/>
    <lineage>
        <taxon>Eukaryota</taxon>
        <taxon>Viridiplantae</taxon>
        <taxon>Streptophyta</taxon>
        <taxon>Embryophyta</taxon>
        <taxon>Tracheophyta</taxon>
        <taxon>Spermatophyta</taxon>
        <taxon>Magnoliopsida</taxon>
        <taxon>eudicotyledons</taxon>
        <taxon>Gunneridae</taxon>
        <taxon>Pentapetalae</taxon>
        <taxon>rosids</taxon>
        <taxon>fabids</taxon>
        <taxon>Rosales</taxon>
        <taxon>Cannabaceae</taxon>
        <taxon>Trema</taxon>
    </lineage>
</organism>
<keyword evidence="10" id="KW-1185">Reference proteome</keyword>
<evidence type="ECO:0000256" key="6">
    <source>
        <dbReference type="ARBA" id="ARBA00023242"/>
    </source>
</evidence>
<dbReference type="AlphaFoldDB" id="A0A2P5CMP1"/>
<dbReference type="OrthoDB" id="2143914at2759"/>
<evidence type="ECO:0000313" key="10">
    <source>
        <dbReference type="Proteomes" id="UP000237000"/>
    </source>
</evidence>
<dbReference type="GO" id="GO:0005634">
    <property type="term" value="C:nucleus"/>
    <property type="evidence" value="ECO:0007669"/>
    <property type="project" value="UniProtKB-SubCell"/>
</dbReference>
<evidence type="ECO:0000259" key="8">
    <source>
        <dbReference type="PROSITE" id="PS51294"/>
    </source>
</evidence>
<proteinExistence type="predicted"/>
<evidence type="ECO:0000256" key="5">
    <source>
        <dbReference type="ARBA" id="ARBA00023163"/>
    </source>
</evidence>
<dbReference type="STRING" id="63057.A0A2P5CMP1"/>
<dbReference type="PROSITE" id="PS50090">
    <property type="entry name" value="MYB_LIKE"/>
    <property type="match status" value="2"/>
</dbReference>
<comment type="caution">
    <text evidence="9">The sequence shown here is derived from an EMBL/GenBank/DDBJ whole genome shotgun (WGS) entry which is preliminary data.</text>
</comment>
<dbReference type="InterPro" id="IPR001005">
    <property type="entry name" value="SANT/Myb"/>
</dbReference>
<feature type="domain" description="Myb-like" evidence="7">
    <location>
        <begin position="61"/>
        <end position="111"/>
    </location>
</feature>
<dbReference type="EMBL" id="JXTC01000348">
    <property type="protein sequence ID" value="PON62302.1"/>
    <property type="molecule type" value="Genomic_DNA"/>
</dbReference>
<dbReference type="SMART" id="SM00717">
    <property type="entry name" value="SANT"/>
    <property type="match status" value="2"/>
</dbReference>
<name>A0A2P5CMP1_TREOI</name>
<keyword evidence="6" id="KW-0539">Nucleus</keyword>
<dbReference type="InParanoid" id="A0A2P5CMP1"/>
<evidence type="ECO:0000256" key="3">
    <source>
        <dbReference type="ARBA" id="ARBA00023015"/>
    </source>
</evidence>
<dbReference type="InterPro" id="IPR051953">
    <property type="entry name" value="Plant_SW-associated_TFs"/>
</dbReference>
<evidence type="ECO:0000256" key="2">
    <source>
        <dbReference type="ARBA" id="ARBA00022737"/>
    </source>
</evidence>
<keyword evidence="3" id="KW-0805">Transcription regulation</keyword>
<dbReference type="PANTHER" id="PTHR47997">
    <property type="entry name" value="MYB DOMAIN PROTEIN 55"/>
    <property type="match status" value="1"/>
</dbReference>
<dbReference type="CDD" id="cd00167">
    <property type="entry name" value="SANT"/>
    <property type="match status" value="2"/>
</dbReference>
<dbReference type="InterPro" id="IPR017930">
    <property type="entry name" value="Myb_dom"/>
</dbReference>
<dbReference type="SUPFAM" id="SSF46689">
    <property type="entry name" value="Homeodomain-like"/>
    <property type="match status" value="1"/>
</dbReference>
<dbReference type="Proteomes" id="UP000237000">
    <property type="component" value="Unassembled WGS sequence"/>
</dbReference>
<accession>A0A2P5CMP1</accession>
<dbReference type="FunFam" id="1.10.10.60:FF:000458">
    <property type="entry name" value="Transcription factor MYB86"/>
    <property type="match status" value="1"/>
</dbReference>
<dbReference type="FunFam" id="1.10.10.60:FF:000185">
    <property type="entry name" value="MYB transcription factor"/>
    <property type="match status" value="1"/>
</dbReference>
<evidence type="ECO:0000256" key="4">
    <source>
        <dbReference type="ARBA" id="ARBA00023125"/>
    </source>
</evidence>
<dbReference type="Pfam" id="PF00249">
    <property type="entry name" value="Myb_DNA-binding"/>
    <property type="match status" value="2"/>
</dbReference>
<keyword evidence="2" id="KW-0677">Repeat</keyword>
<feature type="domain" description="HTH myb-type" evidence="8">
    <location>
        <begin position="61"/>
        <end position="115"/>
    </location>
</feature>
<comment type="subcellular location">
    <subcellularLocation>
        <location evidence="1">Nucleus</location>
    </subcellularLocation>
</comment>
<keyword evidence="5" id="KW-0804">Transcription</keyword>
<reference evidence="10" key="1">
    <citation type="submission" date="2016-06" db="EMBL/GenBank/DDBJ databases">
        <title>Parallel loss of symbiosis genes in relatives of nitrogen-fixing non-legume Parasponia.</title>
        <authorList>
            <person name="Van Velzen R."/>
            <person name="Holmer R."/>
            <person name="Bu F."/>
            <person name="Rutten L."/>
            <person name="Van Zeijl A."/>
            <person name="Liu W."/>
            <person name="Santuari L."/>
            <person name="Cao Q."/>
            <person name="Sharma T."/>
            <person name="Shen D."/>
            <person name="Roswanjaya Y."/>
            <person name="Wardhani T."/>
            <person name="Kalhor M.S."/>
            <person name="Jansen J."/>
            <person name="Van den Hoogen J."/>
            <person name="Gungor B."/>
            <person name="Hartog M."/>
            <person name="Hontelez J."/>
            <person name="Verver J."/>
            <person name="Yang W.-C."/>
            <person name="Schijlen E."/>
            <person name="Repin R."/>
            <person name="Schilthuizen M."/>
            <person name="Schranz E."/>
            <person name="Heidstra R."/>
            <person name="Miyata K."/>
            <person name="Fedorova E."/>
            <person name="Kohlen W."/>
            <person name="Bisseling T."/>
            <person name="Smit S."/>
            <person name="Geurts R."/>
        </authorList>
    </citation>
    <scope>NUCLEOTIDE SEQUENCE [LARGE SCALE GENOMIC DNA]</scope>
    <source>
        <strain evidence="10">cv. RG33-2</strain>
    </source>
</reference>
<dbReference type="InterPro" id="IPR009057">
    <property type="entry name" value="Homeodomain-like_sf"/>
</dbReference>
<dbReference type="PROSITE" id="PS51294">
    <property type="entry name" value="HTH_MYB"/>
    <property type="match status" value="2"/>
</dbReference>
<dbReference type="GO" id="GO:0003677">
    <property type="term" value="F:DNA binding"/>
    <property type="evidence" value="ECO:0007669"/>
    <property type="project" value="UniProtKB-KW"/>
</dbReference>